<evidence type="ECO:0000313" key="2">
    <source>
        <dbReference type="EMBL" id="MEQ2255640.1"/>
    </source>
</evidence>
<evidence type="ECO:0000256" key="1">
    <source>
        <dbReference type="SAM" id="MobiDB-lite"/>
    </source>
</evidence>
<keyword evidence="3" id="KW-1185">Reference proteome</keyword>
<comment type="caution">
    <text evidence="2">The sequence shown here is derived from an EMBL/GenBank/DDBJ whole genome shotgun (WGS) entry which is preliminary data.</text>
</comment>
<accession>A0ABV0VEE0</accession>
<reference evidence="2 3" key="1">
    <citation type="submission" date="2021-06" db="EMBL/GenBank/DDBJ databases">
        <authorList>
            <person name="Palmer J.M."/>
        </authorList>
    </citation>
    <scope>NUCLEOTIDE SEQUENCE [LARGE SCALE GENOMIC DNA]</scope>
    <source>
        <strain evidence="3">if_2019</strain>
        <tissue evidence="2">Muscle</tissue>
    </source>
</reference>
<proteinExistence type="predicted"/>
<evidence type="ECO:0000313" key="3">
    <source>
        <dbReference type="Proteomes" id="UP001482620"/>
    </source>
</evidence>
<sequence length="73" mass="8584">MTPRDPNPGNRSSGAREGEEQGWAGLSRLSERSLRHCRNALHRISLWSQRGKMILEKERNERYCLFHPFPLEH</sequence>
<feature type="region of interest" description="Disordered" evidence="1">
    <location>
        <begin position="1"/>
        <end position="24"/>
    </location>
</feature>
<gene>
    <name evidence="2" type="ORF">ILYODFUR_015907</name>
</gene>
<dbReference type="Proteomes" id="UP001482620">
    <property type="component" value="Unassembled WGS sequence"/>
</dbReference>
<dbReference type="EMBL" id="JAHRIQ010105689">
    <property type="protein sequence ID" value="MEQ2255640.1"/>
    <property type="molecule type" value="Genomic_DNA"/>
</dbReference>
<protein>
    <submittedName>
        <fullName evidence="2">Uncharacterized protein</fullName>
    </submittedName>
</protein>
<name>A0ABV0VEE0_9TELE</name>
<organism evidence="2 3">
    <name type="scientific">Ilyodon furcidens</name>
    <name type="common">goldbreast splitfin</name>
    <dbReference type="NCBI Taxonomy" id="33524"/>
    <lineage>
        <taxon>Eukaryota</taxon>
        <taxon>Metazoa</taxon>
        <taxon>Chordata</taxon>
        <taxon>Craniata</taxon>
        <taxon>Vertebrata</taxon>
        <taxon>Euteleostomi</taxon>
        <taxon>Actinopterygii</taxon>
        <taxon>Neopterygii</taxon>
        <taxon>Teleostei</taxon>
        <taxon>Neoteleostei</taxon>
        <taxon>Acanthomorphata</taxon>
        <taxon>Ovalentaria</taxon>
        <taxon>Atherinomorphae</taxon>
        <taxon>Cyprinodontiformes</taxon>
        <taxon>Goodeidae</taxon>
        <taxon>Ilyodon</taxon>
    </lineage>
</organism>